<dbReference type="Proteomes" id="UP000008549">
    <property type="component" value="Unassembled WGS sequence"/>
</dbReference>
<gene>
    <name evidence="1" type="ORF">CBG27716</name>
    <name evidence="1" type="ORF">CBG_27716</name>
</gene>
<dbReference type="InParanoid" id="B6IJ14"/>
<sequence length="12" mass="1319">MEKINEANGSVK</sequence>
<proteinExistence type="predicted"/>
<dbReference type="GeneID" id="68919165"/>
<dbReference type="EMBL" id="HE600983">
    <property type="protein sequence ID" value="CAR99994.1"/>
    <property type="molecule type" value="Genomic_DNA"/>
</dbReference>
<organism evidence="1 2">
    <name type="scientific">Caenorhabditis briggsae</name>
    <dbReference type="NCBI Taxonomy" id="6238"/>
    <lineage>
        <taxon>Eukaryota</taxon>
        <taxon>Metazoa</taxon>
        <taxon>Ecdysozoa</taxon>
        <taxon>Nematoda</taxon>
        <taxon>Chromadorea</taxon>
        <taxon>Rhabditida</taxon>
        <taxon>Rhabditina</taxon>
        <taxon>Rhabditomorpha</taxon>
        <taxon>Rhabditoidea</taxon>
        <taxon>Rhabditidae</taxon>
        <taxon>Peloderinae</taxon>
        <taxon>Caenorhabditis</taxon>
    </lineage>
</organism>
<accession>B6IJ14</accession>
<evidence type="ECO:0000313" key="2">
    <source>
        <dbReference type="Proteomes" id="UP000008549"/>
    </source>
</evidence>
<keyword evidence="2" id="KW-1185">Reference proteome</keyword>
<dbReference type="CTD" id="68919165"/>
<dbReference type="RefSeq" id="XP_045099555.1">
    <property type="nucleotide sequence ID" value="XM_045239676.1"/>
</dbReference>
<protein>
    <submittedName>
        <fullName evidence="1">Protein CBG27716</fullName>
    </submittedName>
</protein>
<dbReference type="KEGG" id="cbr:CBG_27716"/>
<name>B6IJ14_CAEBR</name>
<reference evidence="1 2" key="1">
    <citation type="journal article" date="2003" name="PLoS Biol.">
        <title>The genome sequence of Caenorhabditis briggsae: a platform for comparative genomics.</title>
        <authorList>
            <person name="Stein L.D."/>
            <person name="Bao Z."/>
            <person name="Blasiar D."/>
            <person name="Blumenthal T."/>
            <person name="Brent M.R."/>
            <person name="Chen N."/>
            <person name="Chinwalla A."/>
            <person name="Clarke L."/>
            <person name="Clee C."/>
            <person name="Coghlan A."/>
            <person name="Coulson A."/>
            <person name="D'Eustachio P."/>
            <person name="Fitch D.H."/>
            <person name="Fulton L.A."/>
            <person name="Fulton R.E."/>
            <person name="Griffiths-Jones S."/>
            <person name="Harris T.W."/>
            <person name="Hillier L.W."/>
            <person name="Kamath R."/>
            <person name="Kuwabara P.E."/>
            <person name="Mardis E.R."/>
            <person name="Marra M.A."/>
            <person name="Miner T.L."/>
            <person name="Minx P."/>
            <person name="Mullikin J.C."/>
            <person name="Plumb R.W."/>
            <person name="Rogers J."/>
            <person name="Schein J.E."/>
            <person name="Sohrmann M."/>
            <person name="Spieth J."/>
            <person name="Stajich J.E."/>
            <person name="Wei C."/>
            <person name="Willey D."/>
            <person name="Wilson R.K."/>
            <person name="Durbin R."/>
            <person name="Waterston R.H."/>
        </authorList>
    </citation>
    <scope>NUCLEOTIDE SEQUENCE [LARGE SCALE GENOMIC DNA]</scope>
    <source>
        <strain evidence="1 2">AF16</strain>
    </source>
</reference>
<evidence type="ECO:0000313" key="1">
    <source>
        <dbReference type="EMBL" id="CAR99994.1"/>
    </source>
</evidence>
<reference evidence="1 2" key="2">
    <citation type="journal article" date="2011" name="PLoS Genet.">
        <title>Caenorhabditis briggsae recombinant inbred line genotypes reveal inter-strain incompatibility and the evolution of recombination.</title>
        <authorList>
            <person name="Ross J.A."/>
            <person name="Koboldt D.C."/>
            <person name="Staisch J.E."/>
            <person name="Chamberlin H.M."/>
            <person name="Gupta B.P."/>
            <person name="Miller R.D."/>
            <person name="Baird S.E."/>
            <person name="Haag E.S."/>
        </authorList>
    </citation>
    <scope>NUCLEOTIDE SEQUENCE [LARGE SCALE GENOMIC DNA]</scope>
    <source>
        <strain evidence="1 2">AF16</strain>
    </source>
</reference>